<evidence type="ECO:0000256" key="3">
    <source>
        <dbReference type="SAM" id="SignalP"/>
    </source>
</evidence>
<evidence type="ECO:0008006" key="6">
    <source>
        <dbReference type="Google" id="ProtNLM"/>
    </source>
</evidence>
<dbReference type="PROSITE" id="PS51318">
    <property type="entry name" value="TAT"/>
    <property type="match status" value="1"/>
</dbReference>
<organism evidence="4 5">
    <name type="scientific">Marinicauda algicola</name>
    <dbReference type="NCBI Taxonomy" id="2029849"/>
    <lineage>
        <taxon>Bacteria</taxon>
        <taxon>Pseudomonadati</taxon>
        <taxon>Pseudomonadota</taxon>
        <taxon>Alphaproteobacteria</taxon>
        <taxon>Maricaulales</taxon>
        <taxon>Maricaulaceae</taxon>
        <taxon>Marinicauda</taxon>
    </lineage>
</organism>
<dbReference type="RefSeq" id="WP_135994517.1">
    <property type="nucleotide sequence ID" value="NZ_CP071057.1"/>
</dbReference>
<evidence type="ECO:0000313" key="5">
    <source>
        <dbReference type="Proteomes" id="UP000308054"/>
    </source>
</evidence>
<dbReference type="InterPro" id="IPR019734">
    <property type="entry name" value="TPR_rpt"/>
</dbReference>
<sequence>MTPRRTDRRALLLGAALAAIAAGSAAAQVEAGLAVERIGAVTRLQLTYPESEGGDLSAQAEILGGAVLVATLSEAIAADPAVLVDAAPNLIARARLDPDGRTLRLALNAEVSPRVSVSHNVIAIDLLGPGAEPLPDIVSPWERARRAEEAERARRAAEAAEAAARPEPALPVEIRSGEASEYTRIEFVWPQAVAYTLDQDGQTARLSFERAGEADLRSLLGAPPRLIEAVRDESDARAFTLVFDLAPGAQARAWSEQGRVVFDVIDPASAAPTDLLAALAAYAEAQPDTAGAPDRQAAAQAGPGPDEPLAGDAPASAETVRPDPVPENGIVRATVRPGGSDLTLSFAWAHLPGAALFRRADALWLVFDASAELDLSELATANRRLVTGYEAYRGPDYAAIRFEAPASTLADLDAAGSTWTLRFMEMLDEPPRAVRLSRETRLGAPARIHIALEGARSVRALHDPVIGDTLEIITADGENQGVITERRLVEAVFLPSVHGVAIQPLADDLALSLSTGGADLSRPGGLALSRNGDPSAGMRLARPESPAFLDFAGWRGDGDFRSSRRALERRASSFEPDALLALARFYLSWELAPETLGLADLIVEERPALADTPEIRALRGAASYMLGRTDAAEDYFSGAQMEADPAVQPWLGLIAAREGRWSDARRHFEAGADTLFFLSPLWQARVHAAQVRAAVETNDVGAAQTLLMRAQSDIADPQAVAELAFARAKLAAATGDTTEAIERFEALGESPWVPIQAPALLEKTRLEIAEGRITPTEGAEALEALRYRWRGDRTEIQTARLLGELYARAGRYRDALGVWQTARTRHPETRLARAMGEDMDRLFRRLYLEDEADRLDPLDALALWYEYQSLTPQGEEGDRLVRRIAGRLEAVDLLDQAAALLAHQIEERQNITGFAKAQIAVDLARIYLTADRPEDALRTIQSTRVAGLPATTVEARRLLEARAMAELGRHEHAVELIAGETSPEAAILRADIAWNLRDWASAGRRLEAVRAERWRDPAPLGPDEAHDILRAAIAYALAGDTASVARLEARYAGAMSGTRFASAFSVVTNDVGSAGDARLVDLVSDLGAIEGVDSFLAGFERRFQDGELEPGAS</sequence>
<feature type="repeat" description="TPR" evidence="1">
    <location>
        <begin position="796"/>
        <end position="829"/>
    </location>
</feature>
<evidence type="ECO:0000313" key="4">
    <source>
        <dbReference type="EMBL" id="TGY90020.1"/>
    </source>
</evidence>
<feature type="signal peptide" evidence="3">
    <location>
        <begin position="1"/>
        <end position="27"/>
    </location>
</feature>
<evidence type="ECO:0000256" key="2">
    <source>
        <dbReference type="SAM" id="MobiDB-lite"/>
    </source>
</evidence>
<keyword evidence="5" id="KW-1185">Reference proteome</keyword>
<reference evidence="4 5" key="1">
    <citation type="journal article" date="2017" name="Int. J. Syst. Evol. Microbiol.">
        <title>Marinicauda algicola sp. nov., isolated from a marine red alga Rhodosorus marinus.</title>
        <authorList>
            <person name="Jeong S.E."/>
            <person name="Jeon S.H."/>
            <person name="Chun B.H."/>
            <person name="Kim D.W."/>
            <person name="Jeon C.O."/>
        </authorList>
    </citation>
    <scope>NUCLEOTIDE SEQUENCE [LARGE SCALE GENOMIC DNA]</scope>
    <source>
        <strain evidence="4 5">JCM 31718</strain>
    </source>
</reference>
<feature type="chain" id="PRO_5020392196" description="Tetratricopeptide repeat protein" evidence="3">
    <location>
        <begin position="28"/>
        <end position="1113"/>
    </location>
</feature>
<feature type="region of interest" description="Disordered" evidence="2">
    <location>
        <begin position="287"/>
        <end position="329"/>
    </location>
</feature>
<dbReference type="Gene3D" id="1.25.40.10">
    <property type="entry name" value="Tetratricopeptide repeat domain"/>
    <property type="match status" value="2"/>
</dbReference>
<dbReference type="PROSITE" id="PS50005">
    <property type="entry name" value="TPR"/>
    <property type="match status" value="1"/>
</dbReference>
<dbReference type="SUPFAM" id="SSF48452">
    <property type="entry name" value="TPR-like"/>
    <property type="match status" value="1"/>
</dbReference>
<dbReference type="EMBL" id="SRXW01000001">
    <property type="protein sequence ID" value="TGY90020.1"/>
    <property type="molecule type" value="Genomic_DNA"/>
</dbReference>
<name>A0A4S2H317_9PROT</name>
<keyword evidence="1" id="KW-0802">TPR repeat</keyword>
<gene>
    <name evidence="4" type="ORF">E5163_02495</name>
</gene>
<dbReference type="OrthoDB" id="7431909at2"/>
<dbReference type="Proteomes" id="UP000308054">
    <property type="component" value="Unassembled WGS sequence"/>
</dbReference>
<dbReference type="InterPro" id="IPR006311">
    <property type="entry name" value="TAT_signal"/>
</dbReference>
<accession>A0A4S2H317</accession>
<evidence type="ECO:0000256" key="1">
    <source>
        <dbReference type="PROSITE-ProRule" id="PRU00339"/>
    </source>
</evidence>
<comment type="caution">
    <text evidence="4">The sequence shown here is derived from an EMBL/GenBank/DDBJ whole genome shotgun (WGS) entry which is preliminary data.</text>
</comment>
<dbReference type="AlphaFoldDB" id="A0A4S2H317"/>
<dbReference type="InterPro" id="IPR011990">
    <property type="entry name" value="TPR-like_helical_dom_sf"/>
</dbReference>
<protein>
    <recommendedName>
        <fullName evidence="6">Tetratricopeptide repeat protein</fullName>
    </recommendedName>
</protein>
<feature type="compositionally biased region" description="Low complexity" evidence="2">
    <location>
        <begin position="287"/>
        <end position="304"/>
    </location>
</feature>
<keyword evidence="3" id="KW-0732">Signal</keyword>
<proteinExistence type="predicted"/>